<dbReference type="PANTHER" id="PTHR23502:SF74">
    <property type="entry name" value="MAJOR FACILITATOR SUPERFAMILY (MFS) PROFILE DOMAIN-CONTAINING PROTEIN"/>
    <property type="match status" value="1"/>
</dbReference>
<evidence type="ECO:0000256" key="5">
    <source>
        <dbReference type="ARBA" id="ARBA00023136"/>
    </source>
</evidence>
<feature type="transmembrane region" description="Helical" evidence="6">
    <location>
        <begin position="345"/>
        <end position="364"/>
    </location>
</feature>
<dbReference type="Proteomes" id="UP000304928">
    <property type="component" value="Unassembled WGS sequence"/>
</dbReference>
<dbReference type="GO" id="GO:0042908">
    <property type="term" value="P:xenobiotic transport"/>
    <property type="evidence" value="ECO:0007669"/>
    <property type="project" value="UniProtKB-ARBA"/>
</dbReference>
<feature type="transmembrane region" description="Helical" evidence="6">
    <location>
        <begin position="72"/>
        <end position="93"/>
    </location>
</feature>
<evidence type="ECO:0000256" key="1">
    <source>
        <dbReference type="ARBA" id="ARBA00004141"/>
    </source>
</evidence>
<protein>
    <submittedName>
        <fullName evidence="8">MFS general substrate transporter</fullName>
    </submittedName>
</protein>
<organism evidence="8 9">
    <name type="scientific">Aureobasidium pullulans</name>
    <name type="common">Black yeast</name>
    <name type="synonym">Pullularia pullulans</name>
    <dbReference type="NCBI Taxonomy" id="5580"/>
    <lineage>
        <taxon>Eukaryota</taxon>
        <taxon>Fungi</taxon>
        <taxon>Dikarya</taxon>
        <taxon>Ascomycota</taxon>
        <taxon>Pezizomycotina</taxon>
        <taxon>Dothideomycetes</taxon>
        <taxon>Dothideomycetidae</taxon>
        <taxon>Dothideales</taxon>
        <taxon>Saccotheciaceae</taxon>
        <taxon>Aureobasidium</taxon>
    </lineage>
</organism>
<dbReference type="InterPro" id="IPR011701">
    <property type="entry name" value="MFS"/>
</dbReference>
<feature type="transmembrane region" description="Helical" evidence="6">
    <location>
        <begin position="418"/>
        <end position="440"/>
    </location>
</feature>
<feature type="transmembrane region" description="Helical" evidence="6">
    <location>
        <begin position="171"/>
        <end position="192"/>
    </location>
</feature>
<evidence type="ECO:0000256" key="4">
    <source>
        <dbReference type="ARBA" id="ARBA00022989"/>
    </source>
</evidence>
<sequence>RHERNSKPISCITTAGTPQYVCPHQSLRWKEGKMAGQIDVEKNVESKGLEKTLTFDDDPSLNPQNFPQACKILILSIAVLLTTSSTCGTSLASGGAKATLRDFGLPDAYGWEVLPVSIYLVGYFIGNTALAPLSENYGRRPVNLSTIVFYMIWMMACALAPNWAAFNVFRLLNGFFSAGAPATVSGICADLYSDDMRRGRALLWYNMATTLGSTLGPLISGFAVFDNWRLSYWIGLGYGGICFLGVLFLIPETNSRTILDKRAKKIRKTEGTGLPRRPHEDDTFIWQDLLTKVLIRPVRMLCREPLVLGSCLYLAFQYSILYIYLQSYSIIFQDIYGFNTGEKGLAFIPIAVGTLSAFPVNILIEQVYLNACSQDSPWTKHHGARRLPAACISGPLIVTSLFWSAWTSRPSIHWSSSVLSGVLYGLGYTLNFNALLNYLVDGYASYASSANAASSLTRQIMGAALPFAAVPMYDALGVGWASSLLGFVAAIMSIIPFLFWMYGEKLLAKSILAQELAREKERECR</sequence>
<gene>
    <name evidence="8" type="ORF">D6D15_07997</name>
</gene>
<dbReference type="Pfam" id="PF07690">
    <property type="entry name" value="MFS_1"/>
    <property type="match status" value="1"/>
</dbReference>
<evidence type="ECO:0000256" key="3">
    <source>
        <dbReference type="ARBA" id="ARBA00022692"/>
    </source>
</evidence>
<feature type="transmembrane region" description="Helical" evidence="6">
    <location>
        <begin position="142"/>
        <end position="165"/>
    </location>
</feature>
<dbReference type="PROSITE" id="PS50850">
    <property type="entry name" value="MFS"/>
    <property type="match status" value="1"/>
</dbReference>
<accession>A0A4S9AZK4</accession>
<evidence type="ECO:0000256" key="2">
    <source>
        <dbReference type="ARBA" id="ARBA00008335"/>
    </source>
</evidence>
<feature type="domain" description="Major facilitator superfamily (MFS) profile" evidence="7">
    <location>
        <begin position="71"/>
        <end position="508"/>
    </location>
</feature>
<dbReference type="SUPFAM" id="SSF103473">
    <property type="entry name" value="MFS general substrate transporter"/>
    <property type="match status" value="1"/>
</dbReference>
<feature type="transmembrane region" description="Helical" evidence="6">
    <location>
        <begin position="113"/>
        <end position="130"/>
    </location>
</feature>
<proteinExistence type="inferred from homology"/>
<feature type="non-terminal residue" evidence="8">
    <location>
        <position position="1"/>
    </location>
</feature>
<feature type="transmembrane region" description="Helical" evidence="6">
    <location>
        <begin position="230"/>
        <end position="250"/>
    </location>
</feature>
<evidence type="ECO:0000313" key="9">
    <source>
        <dbReference type="Proteomes" id="UP000304928"/>
    </source>
</evidence>
<comment type="caution">
    <text evidence="8">The sequence shown here is derived from an EMBL/GenBank/DDBJ whole genome shotgun (WGS) entry which is preliminary data.</text>
</comment>
<keyword evidence="5 6" id="KW-0472">Membrane</keyword>
<comment type="subcellular location">
    <subcellularLocation>
        <location evidence="1">Membrane</location>
        <topology evidence="1">Multi-pass membrane protein</topology>
    </subcellularLocation>
</comment>
<comment type="similarity">
    <text evidence="2">Belongs to the major facilitator superfamily.</text>
</comment>
<dbReference type="AlphaFoldDB" id="A0A4S9AZK4"/>
<feature type="transmembrane region" description="Helical" evidence="6">
    <location>
        <begin position="204"/>
        <end position="224"/>
    </location>
</feature>
<dbReference type="GO" id="GO:0022857">
    <property type="term" value="F:transmembrane transporter activity"/>
    <property type="evidence" value="ECO:0007669"/>
    <property type="project" value="InterPro"/>
</dbReference>
<dbReference type="PROSITE" id="PS00216">
    <property type="entry name" value="SUGAR_TRANSPORT_1"/>
    <property type="match status" value="1"/>
</dbReference>
<name>A0A4S9AZK4_AURPU</name>
<dbReference type="EMBL" id="QZAR01000177">
    <property type="protein sequence ID" value="THW85544.1"/>
    <property type="molecule type" value="Genomic_DNA"/>
</dbReference>
<dbReference type="GO" id="GO:0005886">
    <property type="term" value="C:plasma membrane"/>
    <property type="evidence" value="ECO:0007669"/>
    <property type="project" value="TreeGrafter"/>
</dbReference>
<reference evidence="8 9" key="1">
    <citation type="submission" date="2018-10" db="EMBL/GenBank/DDBJ databases">
        <title>Fifty Aureobasidium pullulans genomes reveal a recombining polyextremotolerant generalist.</title>
        <authorList>
            <person name="Gostincar C."/>
            <person name="Turk M."/>
            <person name="Zajc J."/>
            <person name="Gunde-Cimerman N."/>
        </authorList>
    </citation>
    <scope>NUCLEOTIDE SEQUENCE [LARGE SCALE GENOMIC DNA]</scope>
    <source>
        <strain evidence="8 9">EXF-10507</strain>
    </source>
</reference>
<feature type="transmembrane region" description="Helical" evidence="6">
    <location>
        <begin position="306"/>
        <end position="325"/>
    </location>
</feature>
<dbReference type="Gene3D" id="1.20.1250.20">
    <property type="entry name" value="MFS general substrate transporter like domains"/>
    <property type="match status" value="1"/>
</dbReference>
<evidence type="ECO:0000313" key="8">
    <source>
        <dbReference type="EMBL" id="THW85544.1"/>
    </source>
</evidence>
<keyword evidence="4 6" id="KW-1133">Transmembrane helix</keyword>
<dbReference type="FunFam" id="1.20.1250.20:FF:000082">
    <property type="entry name" value="MFS multidrug transporter, putative"/>
    <property type="match status" value="1"/>
</dbReference>
<feature type="transmembrane region" description="Helical" evidence="6">
    <location>
        <begin position="479"/>
        <end position="502"/>
    </location>
</feature>
<dbReference type="InterPro" id="IPR005829">
    <property type="entry name" value="Sugar_transporter_CS"/>
</dbReference>
<dbReference type="InterPro" id="IPR036259">
    <property type="entry name" value="MFS_trans_sf"/>
</dbReference>
<dbReference type="GO" id="GO:0140115">
    <property type="term" value="P:export across plasma membrane"/>
    <property type="evidence" value="ECO:0007669"/>
    <property type="project" value="UniProtKB-ARBA"/>
</dbReference>
<keyword evidence="3 6" id="KW-0812">Transmembrane</keyword>
<evidence type="ECO:0000256" key="6">
    <source>
        <dbReference type="SAM" id="Phobius"/>
    </source>
</evidence>
<dbReference type="PANTHER" id="PTHR23502">
    <property type="entry name" value="MAJOR FACILITATOR SUPERFAMILY"/>
    <property type="match status" value="1"/>
</dbReference>
<evidence type="ECO:0000259" key="7">
    <source>
        <dbReference type="PROSITE" id="PS50850"/>
    </source>
</evidence>
<dbReference type="InterPro" id="IPR020846">
    <property type="entry name" value="MFS_dom"/>
</dbReference>